<name>A0A8I1FQD1_9PSED</name>
<dbReference type="AlphaFoldDB" id="A0A8I1FQD1"/>
<reference evidence="1" key="1">
    <citation type="submission" date="2020-12" db="EMBL/GenBank/DDBJ databases">
        <title>Antibiotic resistance and phylogeny of Pseudomonas spp. isolated over three decades from chicken meat in the Norwegian food chain.</title>
        <authorList>
            <person name="Moen B."/>
        </authorList>
    </citation>
    <scope>NUCLEOTIDE SEQUENCE</scope>
    <source>
        <strain evidence="1">MF6762</strain>
    </source>
</reference>
<accession>A0A8I1FQD1</accession>
<proteinExistence type="predicted"/>
<comment type="caution">
    <text evidence="1">The sequence shown here is derived from an EMBL/GenBank/DDBJ whole genome shotgun (WGS) entry which is preliminary data.</text>
</comment>
<sequence>MPSVERSRHERMKLRHSQSMTTKFNELHPKIFEILSSKCASLGSTCTPGELRAAARYLTSTLAEYVLRRKNSVRDKTYVPHDEALWREDLALKGLQASDPIAQKIAYARHLRAKYQKPNDPSYGSARHGLVNAIRHAWLVCHEGLEHVSYGRLTLWTDHPGEASKFGGDLHNFIGSFVSICGVSIGIDHLHKQIRALDLERCPDLTTANSL</sequence>
<protein>
    <submittedName>
        <fullName evidence="1">Uncharacterized protein</fullName>
    </submittedName>
</protein>
<organism evidence="1 2">
    <name type="scientific">Pseudomonas psychrophila</name>
    <dbReference type="NCBI Taxonomy" id="122355"/>
    <lineage>
        <taxon>Bacteria</taxon>
        <taxon>Pseudomonadati</taxon>
        <taxon>Pseudomonadota</taxon>
        <taxon>Gammaproteobacteria</taxon>
        <taxon>Pseudomonadales</taxon>
        <taxon>Pseudomonadaceae</taxon>
        <taxon>Pseudomonas</taxon>
    </lineage>
</organism>
<gene>
    <name evidence="1" type="ORF">JFT45_07595</name>
</gene>
<dbReference type="EMBL" id="JAEKCZ010000005">
    <property type="protein sequence ID" value="MBJ2256377.1"/>
    <property type="molecule type" value="Genomic_DNA"/>
</dbReference>
<dbReference type="Proteomes" id="UP000658390">
    <property type="component" value="Unassembled WGS sequence"/>
</dbReference>
<dbReference type="RefSeq" id="WP_198821508.1">
    <property type="nucleotide sequence ID" value="NZ_JAEKCZ010000005.1"/>
</dbReference>
<evidence type="ECO:0000313" key="2">
    <source>
        <dbReference type="Proteomes" id="UP000658390"/>
    </source>
</evidence>
<evidence type="ECO:0000313" key="1">
    <source>
        <dbReference type="EMBL" id="MBJ2256377.1"/>
    </source>
</evidence>